<feature type="transmembrane region" description="Helical" evidence="1">
    <location>
        <begin position="12"/>
        <end position="32"/>
    </location>
</feature>
<keyword evidence="1" id="KW-1133">Transmembrane helix</keyword>
<comment type="caution">
    <text evidence="2">The sequence shown here is derived from an EMBL/GenBank/DDBJ whole genome shotgun (WGS) entry which is preliminary data.</text>
</comment>
<dbReference type="RefSeq" id="WP_038088305.1">
    <property type="nucleotide sequence ID" value="NZ_JMIR01000014.1"/>
</dbReference>
<evidence type="ECO:0000313" key="3">
    <source>
        <dbReference type="Proteomes" id="UP000027931"/>
    </source>
</evidence>
<dbReference type="EMBL" id="JMIR01000014">
    <property type="protein sequence ID" value="KEO83129.1"/>
    <property type="molecule type" value="Genomic_DNA"/>
</dbReference>
<name>A0A074LPY1_9BACL</name>
<feature type="transmembrane region" description="Helical" evidence="1">
    <location>
        <begin position="78"/>
        <end position="96"/>
    </location>
</feature>
<gene>
    <name evidence="2" type="ORF">EL26_11715</name>
</gene>
<keyword evidence="1" id="KW-0472">Membrane</keyword>
<organism evidence="2 3">
    <name type="scientific">Tumebacillus flagellatus</name>
    <dbReference type="NCBI Taxonomy" id="1157490"/>
    <lineage>
        <taxon>Bacteria</taxon>
        <taxon>Bacillati</taxon>
        <taxon>Bacillota</taxon>
        <taxon>Bacilli</taxon>
        <taxon>Bacillales</taxon>
        <taxon>Alicyclobacillaceae</taxon>
        <taxon>Tumebacillus</taxon>
    </lineage>
</organism>
<evidence type="ECO:0000256" key="1">
    <source>
        <dbReference type="SAM" id="Phobius"/>
    </source>
</evidence>
<reference evidence="2 3" key="1">
    <citation type="journal article" date="2013" name="Int. J. Syst. Evol. Microbiol.">
        <title>Tumebacillus flagellatus sp. nov., an alpha-amylase/pullulanase-producing bacterium isolated from cassava wastewater.</title>
        <authorList>
            <person name="Wang Q."/>
            <person name="Xie N."/>
            <person name="Qin Y."/>
            <person name="Shen N."/>
            <person name="Zhu J."/>
            <person name="Mi H."/>
            <person name="Huang R."/>
        </authorList>
    </citation>
    <scope>NUCLEOTIDE SEQUENCE [LARGE SCALE GENOMIC DNA]</scope>
    <source>
        <strain evidence="2 3">GST4</strain>
    </source>
</reference>
<dbReference type="Proteomes" id="UP000027931">
    <property type="component" value="Unassembled WGS sequence"/>
</dbReference>
<dbReference type="AlphaFoldDB" id="A0A074LPY1"/>
<keyword evidence="1" id="KW-0812">Transmembrane</keyword>
<feature type="transmembrane region" description="Helical" evidence="1">
    <location>
        <begin position="38"/>
        <end position="71"/>
    </location>
</feature>
<evidence type="ECO:0000313" key="2">
    <source>
        <dbReference type="EMBL" id="KEO83129.1"/>
    </source>
</evidence>
<dbReference type="STRING" id="1157490.EL26_11715"/>
<sequence length="100" mass="11293">MEKKWSWASVPLLLGIYQALGTLMILTLGRIMGIEHTGWVYLLLLFHPIYIIFSGPVSVLAILLTAVLLFLKKLPVRIGLFTIALLAGYNPFYLYLLSQQ</sequence>
<keyword evidence="3" id="KW-1185">Reference proteome</keyword>
<proteinExistence type="predicted"/>
<accession>A0A074LPY1</accession>
<protein>
    <submittedName>
        <fullName evidence="2">Uncharacterized protein</fullName>
    </submittedName>
</protein>